<dbReference type="Proteomes" id="UP001318040">
    <property type="component" value="Chromosome 55"/>
</dbReference>
<feature type="domain" description="G-protein coupled receptors family 1 profile" evidence="8">
    <location>
        <begin position="1"/>
        <end position="197"/>
    </location>
</feature>
<keyword evidence="7" id="KW-0716">Sensory transduction</keyword>
<evidence type="ECO:0000256" key="7">
    <source>
        <dbReference type="RuleBase" id="RU363047"/>
    </source>
</evidence>
<evidence type="ECO:0000313" key="9">
    <source>
        <dbReference type="Proteomes" id="UP001318040"/>
    </source>
</evidence>
<dbReference type="RefSeq" id="XP_032831152.1">
    <property type="nucleotide sequence ID" value="XM_032975261.1"/>
</dbReference>
<feature type="transmembrane region" description="Helical" evidence="7">
    <location>
        <begin position="216"/>
        <end position="240"/>
    </location>
</feature>
<keyword evidence="6" id="KW-0675">Receptor</keyword>
<dbReference type="PANTHER" id="PTHR26451">
    <property type="entry name" value="G_PROTEIN_RECEP_F1_2 DOMAIN-CONTAINING PROTEIN"/>
    <property type="match status" value="1"/>
</dbReference>
<dbReference type="Pfam" id="PF13853">
    <property type="entry name" value="7tm_4"/>
    <property type="match status" value="1"/>
</dbReference>
<name>A0AAJ7U9I2_PETMA</name>
<dbReference type="PANTHER" id="PTHR26451:SF860">
    <property type="entry name" value="ODORANT RECEPTOR-RELATED"/>
    <property type="match status" value="1"/>
</dbReference>
<dbReference type="RefSeq" id="XP_032831150.1">
    <property type="nucleotide sequence ID" value="XM_032975259.1"/>
</dbReference>
<evidence type="ECO:0000259" key="8">
    <source>
        <dbReference type="PROSITE" id="PS50262"/>
    </source>
</evidence>
<dbReference type="GO" id="GO:0005886">
    <property type="term" value="C:plasma membrane"/>
    <property type="evidence" value="ECO:0007669"/>
    <property type="project" value="UniProtKB-SubCell"/>
</dbReference>
<sequence>MYLFLGNMAVADIVACTSSVPKQLQILLTGDTKILYESCLVQIFSVHVFGNLESLILSVMAFDRYVAICHPLRYHTIVTAKKTLGVLVLIWVISTSACMILPLLVTRLNFSDDNRKIQGILCDHMGVVVLAESDIKVNNAYGTVQMVLLFLLPLIFISYSYLRIFIECRIKRSAEITKHGLNTLLTHFLALLIFFICTLGSIIIPRYFKDLKTPTVLNIRCFLQFGILAIPMSNALIYFFRTKELRKGIMKSCQHIFLLRTLFPKFFKDSSIS</sequence>
<evidence type="ECO:0000256" key="5">
    <source>
        <dbReference type="ARBA" id="ARBA00023224"/>
    </source>
</evidence>
<dbReference type="GO" id="GO:0005549">
    <property type="term" value="F:odorant binding"/>
    <property type="evidence" value="ECO:0007669"/>
    <property type="project" value="TreeGrafter"/>
</dbReference>
<dbReference type="AlphaFoldDB" id="A0AAJ7U9I2"/>
<evidence type="ECO:0000256" key="2">
    <source>
        <dbReference type="ARBA" id="ARBA00022692"/>
    </source>
</evidence>
<keyword evidence="9" id="KW-1185">Reference proteome</keyword>
<keyword evidence="5 6" id="KW-0807">Transducer</keyword>
<organism evidence="9 11">
    <name type="scientific">Petromyzon marinus</name>
    <name type="common">Sea lamprey</name>
    <dbReference type="NCBI Taxonomy" id="7757"/>
    <lineage>
        <taxon>Eukaryota</taxon>
        <taxon>Metazoa</taxon>
        <taxon>Chordata</taxon>
        <taxon>Craniata</taxon>
        <taxon>Vertebrata</taxon>
        <taxon>Cyclostomata</taxon>
        <taxon>Hyperoartia</taxon>
        <taxon>Petromyzontiformes</taxon>
        <taxon>Petromyzontidae</taxon>
        <taxon>Petromyzon</taxon>
    </lineage>
</organism>
<feature type="transmembrane region" description="Helical" evidence="7">
    <location>
        <begin position="183"/>
        <end position="204"/>
    </location>
</feature>
<protein>
    <recommendedName>
        <fullName evidence="7">Olfactory receptor</fullName>
    </recommendedName>
</protein>
<evidence type="ECO:0000256" key="6">
    <source>
        <dbReference type="RuleBase" id="RU000688"/>
    </source>
</evidence>
<dbReference type="InterPro" id="IPR000276">
    <property type="entry name" value="GPCR_Rhodpsn"/>
</dbReference>
<dbReference type="InterPro" id="IPR052921">
    <property type="entry name" value="GPCR1_Superfamily_Member"/>
</dbReference>
<keyword evidence="7" id="KW-0552">Olfaction</keyword>
<dbReference type="PROSITE" id="PS50262">
    <property type="entry name" value="G_PROTEIN_RECEP_F1_2"/>
    <property type="match status" value="1"/>
</dbReference>
<dbReference type="PRINTS" id="PR00245">
    <property type="entry name" value="OLFACTORYR"/>
</dbReference>
<reference evidence="10 11" key="1">
    <citation type="submission" date="2025-04" db="UniProtKB">
        <authorList>
            <consortium name="RefSeq"/>
        </authorList>
    </citation>
    <scope>IDENTIFICATION</scope>
    <source>
        <tissue evidence="10 11">Sperm</tissue>
    </source>
</reference>
<evidence type="ECO:0000256" key="4">
    <source>
        <dbReference type="ARBA" id="ARBA00023136"/>
    </source>
</evidence>
<gene>
    <name evidence="10 11 12" type="primary">LOC116954604</name>
</gene>
<evidence type="ECO:0000313" key="12">
    <source>
        <dbReference type="RefSeq" id="XP_032831152.1"/>
    </source>
</evidence>
<dbReference type="InterPro" id="IPR017452">
    <property type="entry name" value="GPCR_Rhodpsn_7TM"/>
</dbReference>
<dbReference type="SUPFAM" id="SSF81321">
    <property type="entry name" value="Family A G protein-coupled receptor-like"/>
    <property type="match status" value="1"/>
</dbReference>
<feature type="transmembrane region" description="Helical" evidence="7">
    <location>
        <begin position="83"/>
        <end position="105"/>
    </location>
</feature>
<feature type="transmembrane region" description="Helical" evidence="7">
    <location>
        <begin position="40"/>
        <end position="62"/>
    </location>
</feature>
<dbReference type="PROSITE" id="PS00237">
    <property type="entry name" value="G_PROTEIN_RECEP_F1_1"/>
    <property type="match status" value="1"/>
</dbReference>
<comment type="subcellular location">
    <subcellularLocation>
        <location evidence="7">Cell membrane</location>
        <topology evidence="7">Multi-pass membrane protein</topology>
    </subcellularLocation>
    <subcellularLocation>
        <location evidence="1">Membrane</location>
        <topology evidence="1">Multi-pass membrane protein</topology>
    </subcellularLocation>
</comment>
<proteinExistence type="inferred from homology"/>
<evidence type="ECO:0000256" key="1">
    <source>
        <dbReference type="ARBA" id="ARBA00004141"/>
    </source>
</evidence>
<keyword evidence="7" id="KW-1003">Cell membrane</keyword>
<accession>A0AAJ7U9I2</accession>
<dbReference type="Gene3D" id="1.20.1070.10">
    <property type="entry name" value="Rhodopsin 7-helix transmembrane proteins"/>
    <property type="match status" value="1"/>
</dbReference>
<keyword evidence="6" id="KW-0297">G-protein coupled receptor</keyword>
<keyword evidence="3 7" id="KW-1133">Transmembrane helix</keyword>
<feature type="transmembrane region" description="Helical" evidence="7">
    <location>
        <begin position="140"/>
        <end position="162"/>
    </location>
</feature>
<dbReference type="GO" id="GO:0004930">
    <property type="term" value="F:G protein-coupled receptor activity"/>
    <property type="evidence" value="ECO:0007669"/>
    <property type="project" value="UniProtKB-KW"/>
</dbReference>
<evidence type="ECO:0000256" key="3">
    <source>
        <dbReference type="ARBA" id="ARBA00022989"/>
    </source>
</evidence>
<dbReference type="RefSeq" id="XP_032831151.1">
    <property type="nucleotide sequence ID" value="XM_032975260.1"/>
</dbReference>
<comment type="similarity">
    <text evidence="6">Belongs to the G-protein coupled receptor 1 family.</text>
</comment>
<evidence type="ECO:0000313" key="10">
    <source>
        <dbReference type="RefSeq" id="XP_032831150.1"/>
    </source>
</evidence>
<dbReference type="GO" id="GO:0004984">
    <property type="term" value="F:olfactory receptor activity"/>
    <property type="evidence" value="ECO:0007669"/>
    <property type="project" value="InterPro"/>
</dbReference>
<dbReference type="PRINTS" id="PR00237">
    <property type="entry name" value="GPCRRHODOPSN"/>
</dbReference>
<keyword evidence="4 7" id="KW-0472">Membrane</keyword>
<keyword evidence="2 6" id="KW-0812">Transmembrane</keyword>
<dbReference type="InterPro" id="IPR000725">
    <property type="entry name" value="Olfact_rcpt"/>
</dbReference>
<evidence type="ECO:0000313" key="11">
    <source>
        <dbReference type="RefSeq" id="XP_032831151.1"/>
    </source>
</evidence>